<organism evidence="11 12">
    <name type="scientific">Phycisphaera mikurensis (strain NBRC 102666 / KCTC 22515 / FYK2301M01)</name>
    <dbReference type="NCBI Taxonomy" id="1142394"/>
    <lineage>
        <taxon>Bacteria</taxon>
        <taxon>Pseudomonadati</taxon>
        <taxon>Planctomycetota</taxon>
        <taxon>Phycisphaerae</taxon>
        <taxon>Phycisphaerales</taxon>
        <taxon>Phycisphaeraceae</taxon>
        <taxon>Phycisphaera</taxon>
    </lineage>
</organism>
<evidence type="ECO:0000256" key="1">
    <source>
        <dbReference type="ARBA" id="ARBA00007699"/>
    </source>
</evidence>
<dbReference type="CDD" id="cd01898">
    <property type="entry name" value="Obg"/>
    <property type="match status" value="1"/>
</dbReference>
<dbReference type="SUPFAM" id="SSF52540">
    <property type="entry name" value="P-loop containing nucleoside triphosphate hydrolases"/>
    <property type="match status" value="1"/>
</dbReference>
<keyword evidence="2 8" id="KW-0963">Cytoplasm</keyword>
<comment type="similarity">
    <text evidence="1 8">Belongs to the TRAFAC class OBG-HflX-like GTPase superfamily. OBG GTPase family.</text>
</comment>
<dbReference type="GO" id="GO:0003924">
    <property type="term" value="F:GTPase activity"/>
    <property type="evidence" value="ECO:0007669"/>
    <property type="project" value="UniProtKB-UniRule"/>
</dbReference>
<feature type="domain" description="OBG-type G" evidence="9">
    <location>
        <begin position="159"/>
        <end position="331"/>
    </location>
</feature>
<dbReference type="PANTHER" id="PTHR11702:SF31">
    <property type="entry name" value="MITOCHONDRIAL RIBOSOME-ASSOCIATED GTPASE 2"/>
    <property type="match status" value="1"/>
</dbReference>
<dbReference type="OrthoDB" id="9807318at2"/>
<feature type="binding site" evidence="8">
    <location>
        <begin position="212"/>
        <end position="215"/>
    </location>
    <ligand>
        <name>GTP</name>
        <dbReference type="ChEBI" id="CHEBI:37565"/>
    </ligand>
</feature>
<dbReference type="Pfam" id="PF01018">
    <property type="entry name" value="GTP1_OBG"/>
    <property type="match status" value="1"/>
</dbReference>
<evidence type="ECO:0000256" key="4">
    <source>
        <dbReference type="ARBA" id="ARBA00022741"/>
    </source>
</evidence>
<dbReference type="PROSITE" id="PS51883">
    <property type="entry name" value="OBG"/>
    <property type="match status" value="1"/>
</dbReference>
<dbReference type="NCBIfam" id="NF008956">
    <property type="entry name" value="PRK12299.1"/>
    <property type="match status" value="1"/>
</dbReference>
<reference evidence="11 12" key="1">
    <citation type="submission" date="2012-02" db="EMBL/GenBank/DDBJ databases">
        <title>Complete genome sequence of Phycisphaera mikurensis NBRC 102666.</title>
        <authorList>
            <person name="Ankai A."/>
            <person name="Hosoyama A."/>
            <person name="Terui Y."/>
            <person name="Sekine M."/>
            <person name="Fukai R."/>
            <person name="Kato Y."/>
            <person name="Nakamura S."/>
            <person name="Yamada-Narita S."/>
            <person name="Kawakoshi A."/>
            <person name="Fukunaga Y."/>
            <person name="Yamazaki S."/>
            <person name="Fujita N."/>
        </authorList>
    </citation>
    <scope>NUCLEOTIDE SEQUENCE [LARGE SCALE GENOMIC DNA]</scope>
    <source>
        <strain evidence="12">NBRC 102666 / KCTC 22515 / FYK2301M01</strain>
    </source>
</reference>
<keyword evidence="5 8" id="KW-0378">Hydrolase</keyword>
<dbReference type="SUPFAM" id="SSF82051">
    <property type="entry name" value="Obg GTP-binding protein N-terminal domain"/>
    <property type="match status" value="1"/>
</dbReference>
<dbReference type="Proteomes" id="UP000007881">
    <property type="component" value="Chromosome"/>
</dbReference>
<accession>I0IDJ8</accession>
<evidence type="ECO:0000259" key="9">
    <source>
        <dbReference type="PROSITE" id="PS51710"/>
    </source>
</evidence>
<feature type="binding site" evidence="8">
    <location>
        <position position="172"/>
    </location>
    <ligand>
        <name>Mg(2+)</name>
        <dbReference type="ChEBI" id="CHEBI:18420"/>
    </ligand>
</feature>
<evidence type="ECO:0000256" key="3">
    <source>
        <dbReference type="ARBA" id="ARBA00022723"/>
    </source>
</evidence>
<dbReference type="Gene3D" id="3.40.50.300">
    <property type="entry name" value="P-loop containing nucleotide triphosphate hydrolases"/>
    <property type="match status" value="1"/>
</dbReference>
<keyword evidence="12" id="KW-1185">Reference proteome</keyword>
<feature type="binding site" evidence="8">
    <location>
        <begin position="190"/>
        <end position="194"/>
    </location>
    <ligand>
        <name>GTP</name>
        <dbReference type="ChEBI" id="CHEBI:37565"/>
    </ligand>
</feature>
<evidence type="ECO:0000313" key="11">
    <source>
        <dbReference type="EMBL" id="BAM03336.1"/>
    </source>
</evidence>
<keyword evidence="7 8" id="KW-0342">GTP-binding</keyword>
<dbReference type="GO" id="GO:0000287">
    <property type="term" value="F:magnesium ion binding"/>
    <property type="evidence" value="ECO:0007669"/>
    <property type="project" value="InterPro"/>
</dbReference>
<gene>
    <name evidence="8 11" type="primary">obg</name>
    <name evidence="11" type="ordered locus">PSMK_11770</name>
</gene>
<dbReference type="RefSeq" id="WP_014436555.1">
    <property type="nucleotide sequence ID" value="NC_017080.1"/>
</dbReference>
<dbReference type="PIRSF" id="PIRSF002401">
    <property type="entry name" value="GTP_bd_Obg/CgtA"/>
    <property type="match status" value="1"/>
</dbReference>
<dbReference type="InterPro" id="IPR027417">
    <property type="entry name" value="P-loop_NTPase"/>
</dbReference>
<protein>
    <recommendedName>
        <fullName evidence="8">GTPase Obg</fullName>
        <ecNumber evidence="8">3.6.5.-</ecNumber>
    </recommendedName>
    <alternativeName>
        <fullName evidence="8">GTP-binding protein Obg</fullName>
    </alternativeName>
</protein>
<evidence type="ECO:0000256" key="2">
    <source>
        <dbReference type="ARBA" id="ARBA00022490"/>
    </source>
</evidence>
<dbReference type="Gene3D" id="2.70.210.12">
    <property type="entry name" value="GTP1/OBG domain"/>
    <property type="match status" value="1"/>
</dbReference>
<dbReference type="InterPro" id="IPR014100">
    <property type="entry name" value="GTP-bd_Obg/CgtA"/>
</dbReference>
<dbReference type="GO" id="GO:0005525">
    <property type="term" value="F:GTP binding"/>
    <property type="evidence" value="ECO:0007669"/>
    <property type="project" value="UniProtKB-UniRule"/>
</dbReference>
<dbReference type="PANTHER" id="PTHR11702">
    <property type="entry name" value="DEVELOPMENTALLY REGULATED GTP-BINDING PROTEIN-RELATED"/>
    <property type="match status" value="1"/>
</dbReference>
<dbReference type="PROSITE" id="PS51710">
    <property type="entry name" value="G_OBG"/>
    <property type="match status" value="1"/>
</dbReference>
<keyword evidence="3 8" id="KW-0479">Metal-binding</keyword>
<evidence type="ECO:0000256" key="7">
    <source>
        <dbReference type="ARBA" id="ARBA00023134"/>
    </source>
</evidence>
<dbReference type="STRING" id="1142394.PSMK_11770"/>
<dbReference type="GO" id="GO:0042254">
    <property type="term" value="P:ribosome biogenesis"/>
    <property type="evidence" value="ECO:0007669"/>
    <property type="project" value="UniProtKB-UniRule"/>
</dbReference>
<evidence type="ECO:0000313" key="12">
    <source>
        <dbReference type="Proteomes" id="UP000007881"/>
    </source>
</evidence>
<comment type="subunit">
    <text evidence="8">Monomer.</text>
</comment>
<comment type="subcellular location">
    <subcellularLocation>
        <location evidence="8">Cytoplasm</location>
    </subcellularLocation>
</comment>
<feature type="binding site" evidence="8">
    <location>
        <position position="192"/>
    </location>
    <ligand>
        <name>Mg(2+)</name>
        <dbReference type="ChEBI" id="CHEBI:18420"/>
    </ligand>
</feature>
<dbReference type="KEGG" id="phm:PSMK_11770"/>
<dbReference type="PATRIC" id="fig|1142394.8.peg.1215"/>
<dbReference type="HAMAP" id="MF_01454">
    <property type="entry name" value="GTPase_Obg"/>
    <property type="match status" value="1"/>
</dbReference>
<keyword evidence="6 8" id="KW-0460">Magnesium</keyword>
<dbReference type="EMBL" id="AP012338">
    <property type="protein sequence ID" value="BAM03336.1"/>
    <property type="molecule type" value="Genomic_DNA"/>
</dbReference>
<sequence length="349" mass="36322">MFIDSAEIIAASGKGGDGCLSFRRMKYIPKGGPDGGNGGDGGSLVLVADPDTATLLDFAGRHHWRADDGGAGRGSQQNGKKAEDLVIRLPVGTQVFHRETGALLCDLTEPGQRVVLAAGGRGGRGNEAYATPTHQVPTEFDPGGEGVELPLKLELKLVADVGLLGLPNAGKSTLLSRVSSARPRIADYPFTTLVPQPGVADLGGGRRLVVCDVPGLIEHAAEGQGLGSRFLRHIERTSLLVHLVDCLPADGSDPASNWATIRGELQKHSAALGAKPEVTVLSQVDKLAGPAAVKASVREFHAATGTDPLAISSASGTGLRELLERCWERLETKTQQRPAWGGAAGPGRV</sequence>
<dbReference type="InterPro" id="IPR045086">
    <property type="entry name" value="OBG_GTPase"/>
</dbReference>
<feature type="binding site" evidence="8">
    <location>
        <begin position="282"/>
        <end position="285"/>
    </location>
    <ligand>
        <name>GTP</name>
        <dbReference type="ChEBI" id="CHEBI:37565"/>
    </ligand>
</feature>
<dbReference type="InterPro" id="IPR006169">
    <property type="entry name" value="GTP1_OBG_dom"/>
</dbReference>
<feature type="binding site" evidence="8">
    <location>
        <begin position="312"/>
        <end position="314"/>
    </location>
    <ligand>
        <name>GTP</name>
        <dbReference type="ChEBI" id="CHEBI:37565"/>
    </ligand>
</feature>
<dbReference type="NCBIfam" id="NF008955">
    <property type="entry name" value="PRK12297.1"/>
    <property type="match status" value="1"/>
</dbReference>
<comment type="cofactor">
    <cofactor evidence="8">
        <name>Mg(2+)</name>
        <dbReference type="ChEBI" id="CHEBI:18420"/>
    </cofactor>
</comment>
<evidence type="ECO:0000256" key="5">
    <source>
        <dbReference type="ARBA" id="ARBA00022801"/>
    </source>
</evidence>
<name>I0IDJ8_PHYMF</name>
<dbReference type="InterPro" id="IPR031167">
    <property type="entry name" value="G_OBG"/>
</dbReference>
<evidence type="ECO:0000256" key="6">
    <source>
        <dbReference type="ARBA" id="ARBA00022842"/>
    </source>
</evidence>
<dbReference type="GO" id="GO:0043022">
    <property type="term" value="F:ribosome binding"/>
    <property type="evidence" value="ECO:0007669"/>
    <property type="project" value="UniProtKB-ARBA"/>
</dbReference>
<evidence type="ECO:0000259" key="10">
    <source>
        <dbReference type="PROSITE" id="PS51883"/>
    </source>
</evidence>
<feature type="domain" description="Obg" evidence="10">
    <location>
        <begin position="1"/>
        <end position="158"/>
    </location>
</feature>
<keyword evidence="4 8" id="KW-0547">Nucleotide-binding</keyword>
<dbReference type="PRINTS" id="PR00326">
    <property type="entry name" value="GTP1OBG"/>
</dbReference>
<dbReference type="InterPro" id="IPR036726">
    <property type="entry name" value="GTP1_OBG_dom_sf"/>
</dbReference>
<proteinExistence type="inferred from homology"/>
<dbReference type="HOGENOM" id="CLU_011747_2_0_0"/>
<dbReference type="EC" id="3.6.5.-" evidence="8"/>
<evidence type="ECO:0000256" key="8">
    <source>
        <dbReference type="HAMAP-Rule" id="MF_01454"/>
    </source>
</evidence>
<dbReference type="InterPro" id="IPR006073">
    <property type="entry name" value="GTP-bd"/>
</dbReference>
<comment type="function">
    <text evidence="8">An essential GTPase which binds GTP, GDP and possibly (p)ppGpp with moderate affinity, with high nucleotide exchange rates and a fairly low GTP hydrolysis rate. Plays a role in control of the cell cycle, stress response, ribosome biogenesis and in those bacteria that undergo differentiation, in morphogenesis control.</text>
</comment>
<dbReference type="Pfam" id="PF01926">
    <property type="entry name" value="MMR_HSR1"/>
    <property type="match status" value="1"/>
</dbReference>
<dbReference type="FunFam" id="2.70.210.12:FF:000001">
    <property type="entry name" value="GTPase Obg"/>
    <property type="match status" value="1"/>
</dbReference>
<dbReference type="eggNOG" id="COG0536">
    <property type="taxonomic scope" value="Bacteria"/>
</dbReference>
<dbReference type="AlphaFoldDB" id="I0IDJ8"/>
<feature type="binding site" evidence="8">
    <location>
        <begin position="165"/>
        <end position="172"/>
    </location>
    <ligand>
        <name>GTP</name>
        <dbReference type="ChEBI" id="CHEBI:37565"/>
    </ligand>
</feature>
<dbReference type="NCBIfam" id="TIGR02729">
    <property type="entry name" value="Obg_CgtA"/>
    <property type="match status" value="1"/>
</dbReference>
<dbReference type="GO" id="GO:0005737">
    <property type="term" value="C:cytoplasm"/>
    <property type="evidence" value="ECO:0007669"/>
    <property type="project" value="UniProtKB-SubCell"/>
</dbReference>